<keyword evidence="1" id="KW-0472">Membrane</keyword>
<feature type="transmembrane region" description="Helical" evidence="1">
    <location>
        <begin position="65"/>
        <end position="83"/>
    </location>
</feature>
<reference evidence="2 3" key="1">
    <citation type="submission" date="2013-04" db="EMBL/GenBank/DDBJ databases">
        <authorList>
            <person name="Harkins D.M."/>
            <person name="Durkin A.S."/>
            <person name="Brinkac L.M."/>
            <person name="Haft D.H."/>
            <person name="Selengut J.D."/>
            <person name="Sanka R."/>
            <person name="DePew J."/>
            <person name="Purushe J."/>
            <person name="Chanthongthip A."/>
            <person name="Lattana O."/>
            <person name="Phetsouvanh R."/>
            <person name="Newton P.N."/>
            <person name="Vinetz J.M."/>
            <person name="Sutton G.G."/>
            <person name="Nierman W.C."/>
            <person name="Fouts D.E."/>
        </authorList>
    </citation>
    <scope>NUCLEOTIDE SEQUENCE [LARGE SCALE GENOMIC DNA]</scope>
    <source>
        <strain evidence="2 3">UI 09931</strain>
    </source>
</reference>
<keyword evidence="1" id="KW-1133">Transmembrane helix</keyword>
<comment type="caution">
    <text evidence="2">The sequence shown here is derived from an EMBL/GenBank/DDBJ whole genome shotgun (WGS) entry which is preliminary data.</text>
</comment>
<gene>
    <name evidence="2" type="ORF">LEP1GSC103_3349</name>
</gene>
<dbReference type="EMBL" id="AHNP02000003">
    <property type="protein sequence ID" value="EPG59656.1"/>
    <property type="molecule type" value="Genomic_DNA"/>
</dbReference>
<protein>
    <recommendedName>
        <fullName evidence="4">Integrase catalytic domain-containing protein</fullName>
    </recommendedName>
</protein>
<name>A0AAV3JIZ2_LEPBO</name>
<sequence length="84" mass="10027">MRLVHEFQKQFQTEGVLPSYNFGRLQSIFTFLQRTFQNQNLRYKKEFETCFREYGLPNTIRTDNGVPLAEGLGIFLLFIWWGLS</sequence>
<accession>A0AAV3JIZ2</accession>
<organism evidence="2 3">
    <name type="scientific">Leptospira borgpetersenii serovar Javanica str. UI 09931</name>
    <dbReference type="NCBI Taxonomy" id="1049767"/>
    <lineage>
        <taxon>Bacteria</taxon>
        <taxon>Pseudomonadati</taxon>
        <taxon>Spirochaetota</taxon>
        <taxon>Spirochaetia</taxon>
        <taxon>Leptospirales</taxon>
        <taxon>Leptospiraceae</taxon>
        <taxon>Leptospira</taxon>
    </lineage>
</organism>
<dbReference type="AlphaFoldDB" id="A0AAV3JIZ2"/>
<evidence type="ECO:0008006" key="4">
    <source>
        <dbReference type="Google" id="ProtNLM"/>
    </source>
</evidence>
<evidence type="ECO:0000313" key="3">
    <source>
        <dbReference type="Proteomes" id="UP000014570"/>
    </source>
</evidence>
<dbReference type="Proteomes" id="UP000014570">
    <property type="component" value="Unassembled WGS sequence"/>
</dbReference>
<keyword evidence="1" id="KW-0812">Transmembrane</keyword>
<evidence type="ECO:0000256" key="1">
    <source>
        <dbReference type="SAM" id="Phobius"/>
    </source>
</evidence>
<proteinExistence type="predicted"/>
<evidence type="ECO:0000313" key="2">
    <source>
        <dbReference type="EMBL" id="EPG59656.1"/>
    </source>
</evidence>